<proteinExistence type="predicted"/>
<evidence type="ECO:0000313" key="4">
    <source>
        <dbReference type="Proteomes" id="UP000270219"/>
    </source>
</evidence>
<dbReference type="RefSeq" id="WP_121522713.1">
    <property type="nucleotide sequence ID" value="NZ_RCHR01000003.1"/>
</dbReference>
<comment type="caution">
    <text evidence="3">The sequence shown here is derived from an EMBL/GenBank/DDBJ whole genome shotgun (WGS) entry which is preliminary data.</text>
</comment>
<reference evidence="3 4" key="1">
    <citation type="submission" date="2018-10" db="EMBL/GenBank/DDBJ databases">
        <title>Oceanobacillus sp. YLB-02 draft genome.</title>
        <authorList>
            <person name="Yu L."/>
        </authorList>
    </citation>
    <scope>NUCLEOTIDE SEQUENCE [LARGE SCALE GENOMIC DNA]</scope>
    <source>
        <strain evidence="3 4">YLB-02</strain>
    </source>
</reference>
<dbReference type="InterPro" id="IPR011146">
    <property type="entry name" value="HIT-like"/>
</dbReference>
<sequence>MLEPACVFCHPKLEKKQNVILENEYCRFLQLEDAMKKGVILEGAGVIVPKAHRETVFELTEEECNATFALLREVKKYIDKIYQPQGYNLGWNCGEIAGQHLFHAHFHVLPRYKDEKMVNRGIRFMFKDGQNERFSNVLG</sequence>
<dbReference type="GO" id="GO:0003824">
    <property type="term" value="F:catalytic activity"/>
    <property type="evidence" value="ECO:0007669"/>
    <property type="project" value="InterPro"/>
</dbReference>
<name>A0A498DDS3_9BACI</name>
<dbReference type="PROSITE" id="PS51084">
    <property type="entry name" value="HIT_2"/>
    <property type="match status" value="1"/>
</dbReference>
<dbReference type="PANTHER" id="PTHR42997">
    <property type="entry name" value="HIT FAMILY HYDROLASE"/>
    <property type="match status" value="1"/>
</dbReference>
<evidence type="ECO:0000256" key="1">
    <source>
        <dbReference type="PROSITE-ProRule" id="PRU00464"/>
    </source>
</evidence>
<feature type="short sequence motif" description="Histidine triad motif" evidence="1">
    <location>
        <begin position="103"/>
        <end position="107"/>
    </location>
</feature>
<dbReference type="InterPro" id="IPR052908">
    <property type="entry name" value="AP-4-A_phosphorylase"/>
</dbReference>
<evidence type="ECO:0000259" key="2">
    <source>
        <dbReference type="PROSITE" id="PS51084"/>
    </source>
</evidence>
<dbReference type="AlphaFoldDB" id="A0A498DDS3"/>
<dbReference type="SUPFAM" id="SSF54197">
    <property type="entry name" value="HIT-like"/>
    <property type="match status" value="1"/>
</dbReference>
<feature type="domain" description="HIT" evidence="2">
    <location>
        <begin position="43"/>
        <end position="118"/>
    </location>
</feature>
<protein>
    <submittedName>
        <fullName evidence="3">HIT domain-containing protein</fullName>
    </submittedName>
</protein>
<gene>
    <name evidence="3" type="ORF">D8M04_09660</name>
</gene>
<dbReference type="Gene3D" id="3.30.428.10">
    <property type="entry name" value="HIT-like"/>
    <property type="match status" value="1"/>
</dbReference>
<keyword evidence="4" id="KW-1185">Reference proteome</keyword>
<organism evidence="3 4">
    <name type="scientific">Oceanobacillus piezotolerans</name>
    <dbReference type="NCBI Taxonomy" id="2448030"/>
    <lineage>
        <taxon>Bacteria</taxon>
        <taxon>Bacillati</taxon>
        <taxon>Bacillota</taxon>
        <taxon>Bacilli</taxon>
        <taxon>Bacillales</taxon>
        <taxon>Bacillaceae</taxon>
        <taxon>Oceanobacillus</taxon>
    </lineage>
</organism>
<dbReference type="PANTHER" id="PTHR42997:SF1">
    <property type="entry name" value="AP-4-A PHOSPHORYLASE"/>
    <property type="match status" value="1"/>
</dbReference>
<dbReference type="EMBL" id="RCHR01000003">
    <property type="protein sequence ID" value="RLL45124.1"/>
    <property type="molecule type" value="Genomic_DNA"/>
</dbReference>
<dbReference type="Proteomes" id="UP000270219">
    <property type="component" value="Unassembled WGS sequence"/>
</dbReference>
<accession>A0A498DDS3</accession>
<dbReference type="Pfam" id="PF01230">
    <property type="entry name" value="HIT"/>
    <property type="match status" value="1"/>
</dbReference>
<evidence type="ECO:0000313" key="3">
    <source>
        <dbReference type="EMBL" id="RLL45124.1"/>
    </source>
</evidence>
<dbReference type="InterPro" id="IPR036265">
    <property type="entry name" value="HIT-like_sf"/>
</dbReference>
<dbReference type="OrthoDB" id="9784774at2"/>